<sequence length="306" mass="34128">MKNFLKKIPIPMCGLILAIVSLGNLLKLVQFKTAGNLIGLVGIILVVIIMIKIVITFEHTKLDLKNPIIASVAPTFTMATMVVATYLNEFAKLHLLATIIWLSALSCHILLMLYFTHYFAKKSTIHSVYPSWFIVYVGIGVGSVTSHAFSPLIGQIAFWSALFMYVVLLPIIIKKVYFIKNMHESTMPLITIIAAPGSLCLAGYLNAFANPNVVGVTVLLIFSQLIYCFVLCQLPKLLTIQFYPSYAAFTFPLVITAMAATLSDQFYTKNNYIVPMIHDLAIYETIFAAIIVTFVFIKYMHHLATK</sequence>
<dbReference type="CDD" id="cd09325">
    <property type="entry name" value="TDT_C4-dicarb_trans"/>
    <property type="match status" value="1"/>
</dbReference>
<feature type="transmembrane region" description="Helical" evidence="5">
    <location>
        <begin position="246"/>
        <end position="268"/>
    </location>
</feature>
<feature type="transmembrane region" description="Helical" evidence="5">
    <location>
        <begin position="12"/>
        <end position="31"/>
    </location>
</feature>
<keyword evidence="4 5" id="KW-0472">Membrane</keyword>
<dbReference type="Pfam" id="PF03595">
    <property type="entry name" value="SLAC1"/>
    <property type="match status" value="1"/>
</dbReference>
<proteinExistence type="predicted"/>
<keyword evidence="7" id="KW-1185">Reference proteome</keyword>
<dbReference type="GO" id="GO:0005886">
    <property type="term" value="C:plasma membrane"/>
    <property type="evidence" value="ECO:0007669"/>
    <property type="project" value="TreeGrafter"/>
</dbReference>
<dbReference type="GO" id="GO:0046583">
    <property type="term" value="F:monoatomic cation efflux transmembrane transporter activity"/>
    <property type="evidence" value="ECO:0007669"/>
    <property type="project" value="TreeGrafter"/>
</dbReference>
<keyword evidence="2 5" id="KW-0812">Transmembrane</keyword>
<feature type="transmembrane region" description="Helical" evidence="5">
    <location>
        <begin position="213"/>
        <end position="234"/>
    </location>
</feature>
<dbReference type="InterPro" id="IPR004695">
    <property type="entry name" value="SLAC1/Mae1/Ssu1/TehA"/>
</dbReference>
<feature type="transmembrane region" description="Helical" evidence="5">
    <location>
        <begin position="93"/>
        <end position="116"/>
    </location>
</feature>
<feature type="transmembrane region" description="Helical" evidence="5">
    <location>
        <begin position="280"/>
        <end position="300"/>
    </location>
</feature>
<feature type="transmembrane region" description="Helical" evidence="5">
    <location>
        <begin position="67"/>
        <end position="87"/>
    </location>
</feature>
<dbReference type="PANTHER" id="PTHR37955:SF1">
    <property type="entry name" value="DEP DOMAIN-CONTAINING PROTEIN"/>
    <property type="match status" value="1"/>
</dbReference>
<feature type="transmembrane region" description="Helical" evidence="5">
    <location>
        <begin position="189"/>
        <end position="207"/>
    </location>
</feature>
<dbReference type="PATRIC" id="fig|1449336.4.peg.675"/>
<evidence type="ECO:0000256" key="3">
    <source>
        <dbReference type="ARBA" id="ARBA00022989"/>
    </source>
</evidence>
<gene>
    <name evidence="6" type="ORF">IV74_GL000659</name>
</gene>
<reference evidence="6 7" key="1">
    <citation type="journal article" date="2015" name="Genome Announc.">
        <title>Expanding the biotechnology potential of lactobacilli through comparative genomics of 213 strains and associated genera.</title>
        <authorList>
            <person name="Sun Z."/>
            <person name="Harris H.M."/>
            <person name="McCann A."/>
            <person name="Guo C."/>
            <person name="Argimon S."/>
            <person name="Zhang W."/>
            <person name="Yang X."/>
            <person name="Jeffery I.B."/>
            <person name="Cooney J.C."/>
            <person name="Kagawa T.F."/>
            <person name="Liu W."/>
            <person name="Song Y."/>
            <person name="Salvetti E."/>
            <person name="Wrobel A."/>
            <person name="Rasinkangas P."/>
            <person name="Parkhill J."/>
            <person name="Rea M.C."/>
            <person name="O'Sullivan O."/>
            <person name="Ritari J."/>
            <person name="Douillard F.P."/>
            <person name="Paul Ross R."/>
            <person name="Yang R."/>
            <person name="Briner A.E."/>
            <person name="Felis G.E."/>
            <person name="de Vos W.M."/>
            <person name="Barrangou R."/>
            <person name="Klaenhammer T.R."/>
            <person name="Caufield P.W."/>
            <person name="Cui Y."/>
            <person name="Zhang H."/>
            <person name="O'Toole P.W."/>
        </authorList>
    </citation>
    <scope>NUCLEOTIDE SEQUENCE [LARGE SCALE GENOMIC DNA]</scope>
    <source>
        <strain evidence="6 7">DSM 20623</strain>
    </source>
</reference>
<dbReference type="GeneID" id="89587950"/>
<comment type="caution">
    <text evidence="6">The sequence shown here is derived from an EMBL/GenBank/DDBJ whole genome shotgun (WGS) entry which is preliminary data.</text>
</comment>
<evidence type="ECO:0000313" key="7">
    <source>
        <dbReference type="Proteomes" id="UP000051658"/>
    </source>
</evidence>
<keyword evidence="3 5" id="KW-1133">Transmembrane helix</keyword>
<dbReference type="eggNOG" id="COG1275">
    <property type="taxonomic scope" value="Bacteria"/>
</dbReference>
<evidence type="ECO:0000256" key="5">
    <source>
        <dbReference type="SAM" id="Phobius"/>
    </source>
</evidence>
<organism evidence="6 7">
    <name type="scientific">Carnobacterium divergens DSM 20623</name>
    <dbReference type="NCBI Taxonomy" id="1449336"/>
    <lineage>
        <taxon>Bacteria</taxon>
        <taxon>Bacillati</taxon>
        <taxon>Bacillota</taxon>
        <taxon>Bacilli</taxon>
        <taxon>Lactobacillales</taxon>
        <taxon>Carnobacteriaceae</taxon>
        <taxon>Carnobacterium</taxon>
    </lineage>
</organism>
<name>A0A0R2HWL2_CARDV</name>
<dbReference type="InterPro" id="IPR052951">
    <property type="entry name" value="Tellurite_res_ion_channel"/>
</dbReference>
<feature type="transmembrane region" description="Helical" evidence="5">
    <location>
        <begin position="128"/>
        <end position="150"/>
    </location>
</feature>
<dbReference type="InterPro" id="IPR038665">
    <property type="entry name" value="Voltage-dep_anion_channel_sf"/>
</dbReference>
<dbReference type="AlphaFoldDB" id="A0A0R2HWL2"/>
<evidence type="ECO:0000256" key="4">
    <source>
        <dbReference type="ARBA" id="ARBA00023136"/>
    </source>
</evidence>
<comment type="subcellular location">
    <subcellularLocation>
        <location evidence="1">Membrane</location>
        <topology evidence="1">Multi-pass membrane protein</topology>
    </subcellularLocation>
</comment>
<dbReference type="Proteomes" id="UP000051658">
    <property type="component" value="Unassembled WGS sequence"/>
</dbReference>
<evidence type="ECO:0000256" key="1">
    <source>
        <dbReference type="ARBA" id="ARBA00004141"/>
    </source>
</evidence>
<evidence type="ECO:0000256" key="2">
    <source>
        <dbReference type="ARBA" id="ARBA00022692"/>
    </source>
</evidence>
<dbReference type="RefSeq" id="WP_034573804.1">
    <property type="nucleotide sequence ID" value="NZ_JQBS01000017.1"/>
</dbReference>
<accession>A0A0R2HWL2</accession>
<dbReference type="Gene3D" id="1.50.10.150">
    <property type="entry name" value="Voltage-dependent anion channel"/>
    <property type="match status" value="1"/>
</dbReference>
<dbReference type="PANTHER" id="PTHR37955">
    <property type="entry name" value="TELLURITE RESISTANCE PROTEIN TEHA"/>
    <property type="match status" value="1"/>
</dbReference>
<protein>
    <submittedName>
        <fullName evidence="6">Exfoliative toxin a</fullName>
    </submittedName>
</protein>
<feature type="transmembrane region" description="Helical" evidence="5">
    <location>
        <begin position="37"/>
        <end position="55"/>
    </location>
</feature>
<dbReference type="EMBL" id="JQBS01000017">
    <property type="protein sequence ID" value="KRN57009.1"/>
    <property type="molecule type" value="Genomic_DNA"/>
</dbReference>
<evidence type="ECO:0000313" key="6">
    <source>
        <dbReference type="EMBL" id="KRN57009.1"/>
    </source>
</evidence>
<feature type="transmembrane region" description="Helical" evidence="5">
    <location>
        <begin position="156"/>
        <end position="177"/>
    </location>
</feature>